<accession>A0A2K0TS28</accession>
<reference evidence="2 3" key="1">
    <citation type="submission" date="2017-02" db="EMBL/GenBank/DDBJ databases">
        <title>Genomes of Trichoderma spp. with biocontrol activity.</title>
        <authorList>
            <person name="Gardiner D."/>
            <person name="Kazan K."/>
            <person name="Vos C."/>
            <person name="Harvey P."/>
        </authorList>
    </citation>
    <scope>NUCLEOTIDE SEQUENCE [LARGE SCALE GENOMIC DNA]</scope>
    <source>
        <strain evidence="2 3">A5MH</strain>
    </source>
</reference>
<dbReference type="Proteomes" id="UP000236546">
    <property type="component" value="Unassembled WGS sequence"/>
</dbReference>
<feature type="compositionally biased region" description="Polar residues" evidence="1">
    <location>
        <begin position="13"/>
        <end position="26"/>
    </location>
</feature>
<organism evidence="2 3">
    <name type="scientific">Trichoderma gamsii</name>
    <dbReference type="NCBI Taxonomy" id="398673"/>
    <lineage>
        <taxon>Eukaryota</taxon>
        <taxon>Fungi</taxon>
        <taxon>Dikarya</taxon>
        <taxon>Ascomycota</taxon>
        <taxon>Pezizomycotina</taxon>
        <taxon>Sordariomycetes</taxon>
        <taxon>Hypocreomycetidae</taxon>
        <taxon>Hypocreales</taxon>
        <taxon>Hypocreaceae</taxon>
        <taxon>Trichoderma</taxon>
    </lineage>
</organism>
<sequence>MHTFYPTSPPATALQTTPDPSDTVQSAAFAKPRRRRRTRRRASQELNQEAGTYRTAWMVMNS</sequence>
<gene>
    <name evidence="2" type="ORF">TGAMA5MH_00599</name>
</gene>
<name>A0A2K0TS28_9HYPO</name>
<feature type="compositionally biased region" description="Basic residues" evidence="1">
    <location>
        <begin position="31"/>
        <end position="41"/>
    </location>
</feature>
<feature type="region of interest" description="Disordered" evidence="1">
    <location>
        <begin position="1"/>
        <end position="47"/>
    </location>
</feature>
<dbReference type="OrthoDB" id="10564820at2759"/>
<dbReference type="EMBL" id="MTYH01000009">
    <property type="protein sequence ID" value="PNP48316.1"/>
    <property type="molecule type" value="Genomic_DNA"/>
</dbReference>
<proteinExistence type="predicted"/>
<evidence type="ECO:0000313" key="3">
    <source>
        <dbReference type="Proteomes" id="UP000236546"/>
    </source>
</evidence>
<evidence type="ECO:0000256" key="1">
    <source>
        <dbReference type="SAM" id="MobiDB-lite"/>
    </source>
</evidence>
<comment type="caution">
    <text evidence="2">The sequence shown here is derived from an EMBL/GenBank/DDBJ whole genome shotgun (WGS) entry which is preliminary data.</text>
</comment>
<evidence type="ECO:0000313" key="2">
    <source>
        <dbReference type="EMBL" id="PNP48316.1"/>
    </source>
</evidence>
<protein>
    <submittedName>
        <fullName evidence="2">Uncharacterized protein</fullName>
    </submittedName>
</protein>
<dbReference type="AlphaFoldDB" id="A0A2K0TS28"/>